<proteinExistence type="predicted"/>
<gene>
    <name evidence="3" type="primary">LOC34617959</name>
</gene>
<accession>A0A6P6S1H2</accession>
<feature type="chain" id="PRO_5027976281" evidence="1">
    <location>
        <begin position="25"/>
        <end position="182"/>
    </location>
</feature>
<dbReference type="Proteomes" id="UP000515125">
    <property type="component" value="Unplaced"/>
</dbReference>
<dbReference type="GeneID" id="34617959"/>
<protein>
    <submittedName>
        <fullName evidence="3">Uncharacterized protein LOC34617959</fullName>
    </submittedName>
</protein>
<dbReference type="OrthoDB" id="345913at2759"/>
<keyword evidence="1" id="KW-0732">Signal</keyword>
<feature type="signal peptide" evidence="1">
    <location>
        <begin position="1"/>
        <end position="24"/>
    </location>
</feature>
<reference evidence="3" key="1">
    <citation type="submission" date="2025-08" db="UniProtKB">
        <authorList>
            <consortium name="RefSeq"/>
        </authorList>
    </citation>
    <scope>IDENTIFICATION</scope>
</reference>
<evidence type="ECO:0000313" key="2">
    <source>
        <dbReference type="Proteomes" id="UP000515125"/>
    </source>
</evidence>
<evidence type="ECO:0000313" key="3">
    <source>
        <dbReference type="RefSeq" id="XP_026194041.1"/>
    </source>
</evidence>
<name>A0A6P6S1H2_9EIME</name>
<keyword evidence="2" id="KW-1185">Reference proteome</keyword>
<dbReference type="AlphaFoldDB" id="A0A6P6S1H2"/>
<organism evidence="2 3">
    <name type="scientific">Cyclospora cayetanensis</name>
    <dbReference type="NCBI Taxonomy" id="88456"/>
    <lineage>
        <taxon>Eukaryota</taxon>
        <taxon>Sar</taxon>
        <taxon>Alveolata</taxon>
        <taxon>Apicomplexa</taxon>
        <taxon>Conoidasida</taxon>
        <taxon>Coccidia</taxon>
        <taxon>Eucoccidiorida</taxon>
        <taxon>Eimeriorina</taxon>
        <taxon>Eimeriidae</taxon>
        <taxon>Cyclospora</taxon>
    </lineage>
</organism>
<sequence length="182" mass="19127">MQLTVHRTGLLYLLVLSLLSMAGAASTPSSEELQKQLDSAAQTVDFSHVSGSETPDTAEIRVPPNSTVAVRLSCVGGYRGFLLSGHSGLLALTDVPHKSLTAEEARNLLQEEPSLPSGIKATQPVPFAGSQGSGLGIVGAPVPFLGIVHAETPGVYTLLYSIMRAWAPNNGSRYALKIHVEP</sequence>
<evidence type="ECO:0000256" key="1">
    <source>
        <dbReference type="SAM" id="SignalP"/>
    </source>
</evidence>
<dbReference type="RefSeq" id="XP_026194041.1">
    <property type="nucleotide sequence ID" value="XM_026338256.1"/>
</dbReference>